<name>A0A892ZHT5_9NEIS</name>
<dbReference type="NCBIfam" id="NF001266">
    <property type="entry name" value="PRK00228.1-1"/>
    <property type="match status" value="1"/>
</dbReference>
<proteinExistence type="inferred from homology"/>
<accession>A0A892ZHT5</accession>
<dbReference type="HAMAP" id="MF_00758">
    <property type="entry name" value="UPF0301"/>
    <property type="match status" value="1"/>
</dbReference>
<dbReference type="GO" id="GO:0005829">
    <property type="term" value="C:cytosol"/>
    <property type="evidence" value="ECO:0007669"/>
    <property type="project" value="TreeGrafter"/>
</dbReference>
<protein>
    <recommendedName>
        <fullName evidence="2">UPF0301 protein JQU52_11315</fullName>
    </recommendedName>
</protein>
<sequence>MTPIATPFSLTNQFLIAMPGMDDPFFAGSVVYVCEHGEDGAMGIVINKPSPVTMDLLFDAAKTATPERFCNEWVMMGGPVQVDRGFLVHTPVGSWESSLLVTDYIAMTTSRDIIAGLAKDGEVDKAVVTIGYSSWRAGQLEQELADNAWLTAPANTQILFDLPYDQRYQAAIKLLNVDLAQLSGAAGHA</sequence>
<dbReference type="PANTHER" id="PTHR30327:SF1">
    <property type="entry name" value="UPF0301 PROTEIN YQGE"/>
    <property type="match status" value="1"/>
</dbReference>
<organism evidence="3 4">
    <name type="scientific">Paralysiella testudinis</name>
    <dbReference type="NCBI Taxonomy" id="2809020"/>
    <lineage>
        <taxon>Bacteria</taxon>
        <taxon>Pseudomonadati</taxon>
        <taxon>Pseudomonadota</taxon>
        <taxon>Betaproteobacteria</taxon>
        <taxon>Neisseriales</taxon>
        <taxon>Neisseriaceae</taxon>
        <taxon>Paralysiella</taxon>
    </lineage>
</organism>
<dbReference type="EMBL" id="CP069798">
    <property type="protein sequence ID" value="QRQ81296.1"/>
    <property type="molecule type" value="Genomic_DNA"/>
</dbReference>
<evidence type="ECO:0000313" key="4">
    <source>
        <dbReference type="Proteomes" id="UP000653156"/>
    </source>
</evidence>
<dbReference type="Proteomes" id="UP000653156">
    <property type="component" value="Chromosome"/>
</dbReference>
<gene>
    <name evidence="3" type="ORF">JQU52_11315</name>
</gene>
<dbReference type="InterPro" id="IPR003774">
    <property type="entry name" value="AlgH-like"/>
</dbReference>
<dbReference type="Gene3D" id="3.40.1740.10">
    <property type="entry name" value="VC0467-like"/>
    <property type="match status" value="1"/>
</dbReference>
<dbReference type="KEGG" id="ptes:JQU52_11315"/>
<dbReference type="AlphaFoldDB" id="A0A892ZHT5"/>
<reference evidence="3" key="1">
    <citation type="submission" date="2021-02" db="EMBL/GenBank/DDBJ databases">
        <title>Neisseriaceae sp. 26B isolated from the cloaca of a Common Toad-headed Turtle (Mesoclemmys nasuta).</title>
        <authorList>
            <person name="Spergser J."/>
            <person name="Busse H.-J."/>
        </authorList>
    </citation>
    <scope>NUCLEOTIDE SEQUENCE</scope>
    <source>
        <strain evidence="3">26B</strain>
    </source>
</reference>
<evidence type="ECO:0000256" key="1">
    <source>
        <dbReference type="ARBA" id="ARBA00009600"/>
    </source>
</evidence>
<dbReference type="SUPFAM" id="SSF143456">
    <property type="entry name" value="VC0467-like"/>
    <property type="match status" value="1"/>
</dbReference>
<dbReference type="RefSeq" id="WP_230338588.1">
    <property type="nucleotide sequence ID" value="NZ_CP069798.1"/>
</dbReference>
<keyword evidence="4" id="KW-1185">Reference proteome</keyword>
<evidence type="ECO:0000256" key="2">
    <source>
        <dbReference type="HAMAP-Rule" id="MF_00758"/>
    </source>
</evidence>
<dbReference type="PANTHER" id="PTHR30327">
    <property type="entry name" value="UNCHARACTERIZED PROTEIN YQGE"/>
    <property type="match status" value="1"/>
</dbReference>
<evidence type="ECO:0000313" key="3">
    <source>
        <dbReference type="EMBL" id="QRQ81296.1"/>
    </source>
</evidence>
<comment type="similarity">
    <text evidence="1 2">Belongs to the UPF0301 (AlgH) family.</text>
</comment>
<dbReference type="Pfam" id="PF02622">
    <property type="entry name" value="DUF179"/>
    <property type="match status" value="1"/>
</dbReference>